<sequence>MQTNKPGNRTIFTLAWPIAMNAVLLQLILIIDTVLVTPLGEESLAAMGLAASIAGIILGLLFAFSNGTQLIIAQAYGAKSGDAISMGLKAGLAINLIIAALGILFIFTLGLPLIRQLAETTSMAALSYDYLSVFTLVIVGIAGCQNLSVFFNATGNSRYPFYANLIELPINVLVSLVLIYGWWGFPEMGLTGAAMGSVIAVLCRLVFLVIFKHRQTDAFVQTNPVNINFKAIRGHLAQATPIAGTFVSMVLANSVCMMIYARLGINQFAALTLIAPWVKVAGHITTAWAQATGILVGQLLGGKAWDWLDQFISQSWRIILLLGGMVAAIYLGMFYLFEALYPELQEETLSTLWQFMPILVAIPIIRASNTICGHVLRAGGDAVHVFKIHSTVQWLVVVPLSALFVLYLELSAAWVFGLILLEEVIKSVPFH</sequence>
<feature type="transmembrane region" description="Helical" evidence="2">
    <location>
        <begin position="86"/>
        <end position="110"/>
    </location>
</feature>
<dbReference type="Pfam" id="PF01554">
    <property type="entry name" value="MatE"/>
    <property type="match status" value="2"/>
</dbReference>
<dbReference type="InterPro" id="IPR050222">
    <property type="entry name" value="MATE_MdtK"/>
</dbReference>
<keyword evidence="2" id="KW-0812">Transmembrane</keyword>
<evidence type="ECO:0000256" key="2">
    <source>
        <dbReference type="SAM" id="Phobius"/>
    </source>
</evidence>
<feature type="transmembrane region" description="Helical" evidence="2">
    <location>
        <begin position="12"/>
        <end position="31"/>
    </location>
</feature>
<dbReference type="InterPro" id="IPR002528">
    <property type="entry name" value="MATE_fam"/>
</dbReference>
<dbReference type="PANTHER" id="PTHR43298:SF2">
    <property type="entry name" value="FMN_FAD EXPORTER YEEO-RELATED"/>
    <property type="match status" value="1"/>
</dbReference>
<dbReference type="AlphaFoldDB" id="A0A6S6TPL8"/>
<dbReference type="EMBL" id="CACVAV010000352">
    <property type="protein sequence ID" value="CAA6822812.1"/>
    <property type="molecule type" value="Genomic_DNA"/>
</dbReference>
<feature type="transmembrane region" description="Helical" evidence="2">
    <location>
        <begin position="43"/>
        <end position="65"/>
    </location>
</feature>
<keyword evidence="1" id="KW-0813">Transport</keyword>
<dbReference type="PANTHER" id="PTHR43298">
    <property type="entry name" value="MULTIDRUG RESISTANCE PROTEIN NORM-RELATED"/>
    <property type="match status" value="1"/>
</dbReference>
<evidence type="ECO:0000256" key="1">
    <source>
        <dbReference type="ARBA" id="ARBA00022448"/>
    </source>
</evidence>
<dbReference type="GO" id="GO:0005886">
    <property type="term" value="C:plasma membrane"/>
    <property type="evidence" value="ECO:0007669"/>
    <property type="project" value="TreeGrafter"/>
</dbReference>
<dbReference type="GO" id="GO:0015297">
    <property type="term" value="F:antiporter activity"/>
    <property type="evidence" value="ECO:0007669"/>
    <property type="project" value="InterPro"/>
</dbReference>
<evidence type="ECO:0008006" key="4">
    <source>
        <dbReference type="Google" id="ProtNLM"/>
    </source>
</evidence>
<keyword evidence="2" id="KW-0472">Membrane</keyword>
<reference evidence="3" key="1">
    <citation type="submission" date="2020-01" db="EMBL/GenBank/DDBJ databases">
        <authorList>
            <person name="Meier V. D."/>
            <person name="Meier V D."/>
        </authorList>
    </citation>
    <scope>NUCLEOTIDE SEQUENCE</scope>
    <source>
        <strain evidence="3">HLG_WM_MAG_08</strain>
    </source>
</reference>
<accession>A0A6S6TPL8</accession>
<keyword evidence="2" id="KW-1133">Transmembrane helix</keyword>
<feature type="transmembrane region" description="Helical" evidence="2">
    <location>
        <begin position="189"/>
        <end position="211"/>
    </location>
</feature>
<gene>
    <name evidence="3" type="ORF">HELGO_WM56487</name>
</gene>
<name>A0A6S6TPL8_9GAMM</name>
<feature type="non-terminal residue" evidence="3">
    <location>
        <position position="431"/>
    </location>
</feature>
<proteinExistence type="predicted"/>
<evidence type="ECO:0000313" key="3">
    <source>
        <dbReference type="EMBL" id="CAA6822812.1"/>
    </source>
</evidence>
<feature type="transmembrane region" description="Helical" evidence="2">
    <location>
        <begin position="161"/>
        <end position="183"/>
    </location>
</feature>
<feature type="transmembrane region" description="Helical" evidence="2">
    <location>
        <begin position="394"/>
        <end position="421"/>
    </location>
</feature>
<protein>
    <recommendedName>
        <fullName evidence="4">MATE family efflux transporter</fullName>
    </recommendedName>
</protein>
<organism evidence="3">
    <name type="scientific">uncultured Thiotrichaceae bacterium</name>
    <dbReference type="NCBI Taxonomy" id="298394"/>
    <lineage>
        <taxon>Bacteria</taxon>
        <taxon>Pseudomonadati</taxon>
        <taxon>Pseudomonadota</taxon>
        <taxon>Gammaproteobacteria</taxon>
        <taxon>Thiotrichales</taxon>
        <taxon>Thiotrichaceae</taxon>
        <taxon>environmental samples</taxon>
    </lineage>
</organism>
<dbReference type="GO" id="GO:0042910">
    <property type="term" value="F:xenobiotic transmembrane transporter activity"/>
    <property type="evidence" value="ECO:0007669"/>
    <property type="project" value="InterPro"/>
</dbReference>
<feature type="transmembrane region" description="Helical" evidence="2">
    <location>
        <begin position="318"/>
        <end position="337"/>
    </location>
</feature>
<feature type="transmembrane region" description="Helical" evidence="2">
    <location>
        <begin position="130"/>
        <end position="149"/>
    </location>
</feature>